<dbReference type="InterPro" id="IPR051548">
    <property type="entry name" value="Grx-like_ET"/>
</dbReference>
<protein>
    <submittedName>
        <fullName evidence="3">Glutaredoxin family protein</fullName>
    </submittedName>
</protein>
<dbReference type="SUPFAM" id="SSF52833">
    <property type="entry name" value="Thioredoxin-like"/>
    <property type="match status" value="1"/>
</dbReference>
<feature type="domain" description="Glutaredoxin" evidence="1">
    <location>
        <begin position="12"/>
        <end position="73"/>
    </location>
</feature>
<evidence type="ECO:0000259" key="1">
    <source>
        <dbReference type="Pfam" id="PF00462"/>
    </source>
</evidence>
<evidence type="ECO:0000313" key="3">
    <source>
        <dbReference type="EMBL" id="TVM32562.1"/>
    </source>
</evidence>
<keyword evidence="5" id="KW-1185">Reference proteome</keyword>
<evidence type="ECO:0000313" key="5">
    <source>
        <dbReference type="Proteomes" id="UP000503251"/>
    </source>
</evidence>
<dbReference type="RefSeq" id="WP_144306181.1">
    <property type="nucleotide sequence ID" value="NZ_CP039543.1"/>
</dbReference>
<reference evidence="3 4" key="1">
    <citation type="submission" date="2018-06" db="EMBL/GenBank/DDBJ databases">
        <title>Complete genome of Desulfovibrio marinus P48SEP.</title>
        <authorList>
            <person name="Crispim J.S."/>
            <person name="Vidigal P.M.P."/>
            <person name="Silva L.C.F."/>
            <person name="Araujo L.C."/>
            <person name="Laguardia C.N."/>
            <person name="Dias R.S."/>
            <person name="Sousa M.P."/>
            <person name="Paula S.O."/>
            <person name="Silva C."/>
        </authorList>
    </citation>
    <scope>NUCLEOTIDE SEQUENCE [LARGE SCALE GENOMIC DNA]</scope>
    <source>
        <strain evidence="3 4">P48SEP</strain>
    </source>
</reference>
<dbReference type="GO" id="GO:0009055">
    <property type="term" value="F:electron transfer activity"/>
    <property type="evidence" value="ECO:0007669"/>
    <property type="project" value="TreeGrafter"/>
</dbReference>
<dbReference type="AlphaFoldDB" id="A0A6P1ZF32"/>
<evidence type="ECO:0000313" key="2">
    <source>
        <dbReference type="EMBL" id="QJT08602.1"/>
    </source>
</evidence>
<sequence>MPILAQGAPVNVKVYALSTCIHCKNAKKFLDEHNVPYEAVHLDQAQGDERKQLVEEVKKYNPACSFPTIVLNGGDRVVVGFRKSELEEALGL</sequence>
<dbReference type="CDD" id="cd02976">
    <property type="entry name" value="NrdH"/>
    <property type="match status" value="1"/>
</dbReference>
<dbReference type="Pfam" id="PF00462">
    <property type="entry name" value="Glutaredoxin"/>
    <property type="match status" value="1"/>
</dbReference>
<dbReference type="EMBL" id="QMIF01000010">
    <property type="protein sequence ID" value="TVM32562.1"/>
    <property type="molecule type" value="Genomic_DNA"/>
</dbReference>
<name>A0A6P1ZF32_9BACT</name>
<dbReference type="EMBL" id="CP039543">
    <property type="protein sequence ID" value="QJT08602.1"/>
    <property type="molecule type" value="Genomic_DNA"/>
</dbReference>
<dbReference type="Proteomes" id="UP000503251">
    <property type="component" value="Chromosome"/>
</dbReference>
<dbReference type="InterPro" id="IPR002109">
    <property type="entry name" value="Glutaredoxin"/>
</dbReference>
<dbReference type="PANTHER" id="PTHR34386">
    <property type="entry name" value="GLUTAREDOXIN"/>
    <property type="match status" value="1"/>
</dbReference>
<organism evidence="3 4">
    <name type="scientific">Oceanidesulfovibrio marinus</name>
    <dbReference type="NCBI Taxonomy" id="370038"/>
    <lineage>
        <taxon>Bacteria</taxon>
        <taxon>Pseudomonadati</taxon>
        <taxon>Thermodesulfobacteriota</taxon>
        <taxon>Desulfovibrionia</taxon>
        <taxon>Desulfovibrionales</taxon>
        <taxon>Desulfovibrionaceae</taxon>
        <taxon>Oceanidesulfovibrio</taxon>
    </lineage>
</organism>
<dbReference type="PROSITE" id="PS51354">
    <property type="entry name" value="GLUTAREDOXIN_2"/>
    <property type="match status" value="1"/>
</dbReference>
<dbReference type="InterPro" id="IPR036249">
    <property type="entry name" value="Thioredoxin-like_sf"/>
</dbReference>
<dbReference type="PANTHER" id="PTHR34386:SF1">
    <property type="entry name" value="GLUTAREDOXIN-LIKE PROTEIN NRDH"/>
    <property type="match status" value="1"/>
</dbReference>
<dbReference type="OrthoDB" id="9795531at2"/>
<dbReference type="Gene3D" id="3.40.30.10">
    <property type="entry name" value="Glutaredoxin"/>
    <property type="match status" value="1"/>
</dbReference>
<dbReference type="Proteomes" id="UP000434052">
    <property type="component" value="Unassembled WGS sequence"/>
</dbReference>
<evidence type="ECO:0000313" key="4">
    <source>
        <dbReference type="Proteomes" id="UP000434052"/>
    </source>
</evidence>
<dbReference type="GO" id="GO:0045454">
    <property type="term" value="P:cell redox homeostasis"/>
    <property type="evidence" value="ECO:0007669"/>
    <property type="project" value="TreeGrafter"/>
</dbReference>
<reference evidence="2 5" key="2">
    <citation type="submission" date="2019-04" db="EMBL/GenBank/DDBJ databases">
        <title>Isolation and culture of sulfate reducing bacteria from the cold seep of the South China Sea.</title>
        <authorList>
            <person name="Sun C."/>
            <person name="Liu R."/>
        </authorList>
    </citation>
    <scope>NUCLEOTIDE SEQUENCE [LARGE SCALE GENOMIC DNA]</scope>
    <source>
        <strain evidence="2 5">CS1</strain>
    </source>
</reference>
<accession>A0A6P1ZF32</accession>
<gene>
    <name evidence="3" type="ORF">DQK91_14915</name>
    <name evidence="2" type="ORF">E8L03_06550</name>
</gene>
<proteinExistence type="predicted"/>